<dbReference type="EMBL" id="CP039631">
    <property type="protein sequence ID" value="QCG64822.1"/>
    <property type="molecule type" value="Genomic_DNA"/>
</dbReference>
<gene>
    <name evidence="3" type="ORF">E4167_04045</name>
    <name evidence="2" type="ORF">HBO38_29780</name>
    <name evidence="1" type="ORF">HBO43_29875</name>
</gene>
<name>A0A0R3A6H0_PSEVE</name>
<evidence type="ECO:0000313" key="4">
    <source>
        <dbReference type="Proteomes" id="UP000298274"/>
    </source>
</evidence>
<dbReference type="Proteomes" id="UP000552560">
    <property type="component" value="Unassembled WGS sequence"/>
</dbReference>
<reference evidence="4" key="1">
    <citation type="submission" date="2019-04" db="EMBL/GenBank/DDBJ databases">
        <title>Complete genome sequence of Pseudomonas veronii strain PVy, a versatile degrader capable of using multiple contaminants as sole carbon sources.</title>
        <authorList>
            <person name="Lopez-Echartea E."/>
            <person name="Ridl J."/>
            <person name="Pajer P."/>
            <person name="Strejcek M."/>
            <person name="Suman J."/>
            <person name="Uhlik O."/>
        </authorList>
    </citation>
    <scope>NUCLEOTIDE SEQUENCE [LARGE SCALE GENOMIC DNA]</scope>
    <source>
        <strain evidence="4">Pvy</strain>
    </source>
</reference>
<reference evidence="5 6" key="2">
    <citation type="journal article" date="2020" name="Front. Microbiol.">
        <title>Genetic Organization of the aprX-lipA2 Operon Affects the Proteolytic Potential of Pseudomonas Species in Milk.</title>
        <authorList>
            <person name="Maier C."/>
            <person name="Huptas C."/>
            <person name="von Neubeck M."/>
            <person name="Scherer S."/>
            <person name="Wenning M."/>
            <person name="Lucking G."/>
        </authorList>
    </citation>
    <scope>NUCLEOTIDE SEQUENCE [LARGE SCALE GENOMIC DNA]</scope>
    <source>
        <strain evidence="2 5">DSM 16272</strain>
        <strain evidence="1 6">WS 4671</strain>
    </source>
</reference>
<dbReference type="EMBL" id="JAAQWG010000062">
    <property type="protein sequence ID" value="NMY12566.1"/>
    <property type="molecule type" value="Genomic_DNA"/>
</dbReference>
<dbReference type="RefSeq" id="WP_017844419.1">
    <property type="nucleotide sequence ID" value="NZ_CBDFBJ010000009.1"/>
</dbReference>
<organism evidence="2 5">
    <name type="scientific">Pseudomonas veronii</name>
    <dbReference type="NCBI Taxonomy" id="76761"/>
    <lineage>
        <taxon>Bacteria</taxon>
        <taxon>Pseudomonadati</taxon>
        <taxon>Pseudomonadota</taxon>
        <taxon>Gammaproteobacteria</taxon>
        <taxon>Pseudomonadales</taxon>
        <taxon>Pseudomonadaceae</taxon>
        <taxon>Pseudomonas</taxon>
    </lineage>
</organism>
<dbReference type="Proteomes" id="UP000537729">
    <property type="component" value="Unassembled WGS sequence"/>
</dbReference>
<evidence type="ECO:0000313" key="5">
    <source>
        <dbReference type="Proteomes" id="UP000537729"/>
    </source>
</evidence>
<evidence type="ECO:0000313" key="3">
    <source>
        <dbReference type="EMBL" id="QCG64822.1"/>
    </source>
</evidence>
<evidence type="ECO:0000313" key="6">
    <source>
        <dbReference type="Proteomes" id="UP000552560"/>
    </source>
</evidence>
<evidence type="ECO:0000313" key="1">
    <source>
        <dbReference type="EMBL" id="NMY00789.1"/>
    </source>
</evidence>
<dbReference type="EMBL" id="JAAQWE010000047">
    <property type="protein sequence ID" value="NMY00789.1"/>
    <property type="molecule type" value="Genomic_DNA"/>
</dbReference>
<dbReference type="OrthoDB" id="7017184at2"/>
<evidence type="ECO:0000313" key="2">
    <source>
        <dbReference type="EMBL" id="NMY12566.1"/>
    </source>
</evidence>
<reference evidence="3" key="3">
    <citation type="submission" date="2020-01" db="EMBL/GenBank/DDBJ databases">
        <title>Complete genome sequence of Pseudomonas veronii strain PVy, a versatile degrader capable of using multiple contaminants as sole carbon sources.</title>
        <authorList>
            <person name="Lopez-Echartea E."/>
            <person name="Ridl J."/>
            <person name="Pajer P."/>
            <person name="Strejcek M."/>
            <person name="Suman J."/>
            <person name="Uhlik O."/>
        </authorList>
    </citation>
    <scope>NUCLEOTIDE SEQUENCE</scope>
    <source>
        <strain evidence="3">Pvy</strain>
    </source>
</reference>
<protein>
    <submittedName>
        <fullName evidence="2">Transcriptional regulator</fullName>
    </submittedName>
</protein>
<dbReference type="AlphaFoldDB" id="A0A0R3A6H0"/>
<sequence>MNAGRVPDDERHRQAFFDSLVSGDAAHLPLCLGIALHTRHANARPGLALHISQAALQAGQLQRVLERRFDQAVVFDGCYIYLDAQGALVIWHALPAELQAVDQVLSRMLSLADLDALDGFANR</sequence>
<dbReference type="Proteomes" id="UP000298274">
    <property type="component" value="Chromosome"/>
</dbReference>
<accession>A0A0R3A6H0</accession>
<proteinExistence type="predicted"/>